<organism evidence="2 3">
    <name type="scientific">Microtetraspora glauca</name>
    <dbReference type="NCBI Taxonomy" id="1996"/>
    <lineage>
        <taxon>Bacteria</taxon>
        <taxon>Bacillati</taxon>
        <taxon>Actinomycetota</taxon>
        <taxon>Actinomycetes</taxon>
        <taxon>Streptosporangiales</taxon>
        <taxon>Streptosporangiaceae</taxon>
        <taxon>Microtetraspora</taxon>
    </lineage>
</organism>
<evidence type="ECO:0000313" key="2">
    <source>
        <dbReference type="EMBL" id="MEV0970910.1"/>
    </source>
</evidence>
<name>A0ABV3GH00_MICGL</name>
<proteinExistence type="predicted"/>
<gene>
    <name evidence="2" type="ORF">AB0I59_19965</name>
</gene>
<evidence type="ECO:0000256" key="1">
    <source>
        <dbReference type="SAM" id="MobiDB-lite"/>
    </source>
</evidence>
<feature type="region of interest" description="Disordered" evidence="1">
    <location>
        <begin position="148"/>
        <end position="175"/>
    </location>
</feature>
<keyword evidence="3" id="KW-1185">Reference proteome</keyword>
<dbReference type="SUPFAM" id="SSF49464">
    <property type="entry name" value="Carboxypeptidase regulatory domain-like"/>
    <property type="match status" value="1"/>
</dbReference>
<reference evidence="2 3" key="1">
    <citation type="submission" date="2024-06" db="EMBL/GenBank/DDBJ databases">
        <title>The Natural Products Discovery Center: Release of the First 8490 Sequenced Strains for Exploring Actinobacteria Biosynthetic Diversity.</title>
        <authorList>
            <person name="Kalkreuter E."/>
            <person name="Kautsar S.A."/>
            <person name="Yang D."/>
            <person name="Bader C.D."/>
            <person name="Teijaro C.N."/>
            <person name="Fluegel L."/>
            <person name="Davis C.M."/>
            <person name="Simpson J.R."/>
            <person name="Lauterbach L."/>
            <person name="Steele A.D."/>
            <person name="Gui C."/>
            <person name="Meng S."/>
            <person name="Li G."/>
            <person name="Viehrig K."/>
            <person name="Ye F."/>
            <person name="Su P."/>
            <person name="Kiefer A.F."/>
            <person name="Nichols A."/>
            <person name="Cepeda A.J."/>
            <person name="Yan W."/>
            <person name="Fan B."/>
            <person name="Jiang Y."/>
            <person name="Adhikari A."/>
            <person name="Zheng C.-J."/>
            <person name="Schuster L."/>
            <person name="Cowan T.M."/>
            <person name="Smanski M.J."/>
            <person name="Chevrette M.G."/>
            <person name="De Carvalho L.P.S."/>
            <person name="Shen B."/>
        </authorList>
    </citation>
    <scope>NUCLEOTIDE SEQUENCE [LARGE SCALE GENOMIC DNA]</scope>
    <source>
        <strain evidence="2 3">NPDC050100</strain>
    </source>
</reference>
<dbReference type="InterPro" id="IPR008969">
    <property type="entry name" value="CarboxyPept-like_regulatory"/>
</dbReference>
<dbReference type="RefSeq" id="WP_061258150.1">
    <property type="nucleotide sequence ID" value="NZ_JBFALK010000010.1"/>
</dbReference>
<evidence type="ECO:0000313" key="3">
    <source>
        <dbReference type="Proteomes" id="UP001551675"/>
    </source>
</evidence>
<evidence type="ECO:0008006" key="4">
    <source>
        <dbReference type="Google" id="ProtNLM"/>
    </source>
</evidence>
<sequence length="227" mass="24635">MSVEQAGIGEIEPGVLKGRVVDGKGTPLAGVQIVADNQLLYNSNLIVPTDAEGFYRVETNVAATFHATATVTRQYNGQTYSLDLAPDDDMSFAGPTGAIRNFTWKLTGQRADGLGVHGSSVLIYLDYRDPQDPEAYLQDENVELTLTPEGPLIDGSQGSTITRKSTRTGDGSGVHDVPLGRYRITATYEGRPLRVKPRNRGEYAPEIVADFETIMTGIYQINLELAL</sequence>
<dbReference type="Proteomes" id="UP001551675">
    <property type="component" value="Unassembled WGS sequence"/>
</dbReference>
<dbReference type="EMBL" id="JBFALK010000010">
    <property type="protein sequence ID" value="MEV0970910.1"/>
    <property type="molecule type" value="Genomic_DNA"/>
</dbReference>
<accession>A0ABV3GH00</accession>
<comment type="caution">
    <text evidence="2">The sequence shown here is derived from an EMBL/GenBank/DDBJ whole genome shotgun (WGS) entry which is preliminary data.</text>
</comment>
<protein>
    <recommendedName>
        <fullName evidence="4">Carboxypeptidase regulatory-like domain-containing protein</fullName>
    </recommendedName>
</protein>